<protein>
    <submittedName>
        <fullName evidence="2">Uncharacterized protein</fullName>
    </submittedName>
</protein>
<dbReference type="Proteomes" id="UP000005435">
    <property type="component" value="Chromosome"/>
</dbReference>
<name>G8LX88_ACECE</name>
<proteinExistence type="predicted"/>
<keyword evidence="1" id="KW-0175">Coiled coil</keyword>
<sequence length="104" mass="11794">MEEKILQALAELSNQFDSLRKDVNSKLSNLENKVDALQIQTKENTEILKSLVHSAEVNKAEHDRMDNDIAHIKGELESIREILVKVGIVTSSNWNEIDKLNAIK</sequence>
<dbReference type="KEGG" id="ccl:Clocl_2186"/>
<dbReference type="STRING" id="720554.Clocl_2186"/>
<reference evidence="3" key="1">
    <citation type="submission" date="2011-12" db="EMBL/GenBank/DDBJ databases">
        <title>Complete sequence of Clostridium clariflavum DSM 19732.</title>
        <authorList>
            <consortium name="US DOE Joint Genome Institute"/>
            <person name="Lucas S."/>
            <person name="Han J."/>
            <person name="Lapidus A."/>
            <person name="Cheng J.-F."/>
            <person name="Goodwin L."/>
            <person name="Pitluck S."/>
            <person name="Peters L."/>
            <person name="Teshima H."/>
            <person name="Detter J.C."/>
            <person name="Han C."/>
            <person name="Tapia R."/>
            <person name="Land M."/>
            <person name="Hauser L."/>
            <person name="Kyrpides N."/>
            <person name="Ivanova N."/>
            <person name="Pagani I."/>
            <person name="Kitzmiller T."/>
            <person name="Lynd L."/>
            <person name="Izquierdo J."/>
            <person name="Woyke T."/>
        </authorList>
    </citation>
    <scope>NUCLEOTIDE SEQUENCE [LARGE SCALE GENOMIC DNA]</scope>
    <source>
        <strain evidence="3">DSM 19732 / NBRC 101661 / EBR45</strain>
    </source>
</reference>
<evidence type="ECO:0000313" key="2">
    <source>
        <dbReference type="EMBL" id="AEV68779.1"/>
    </source>
</evidence>
<dbReference type="eggNOG" id="COG4942">
    <property type="taxonomic scope" value="Bacteria"/>
</dbReference>
<organism evidence="2 3">
    <name type="scientific">Acetivibrio clariflavus (strain DSM 19732 / NBRC 101661 / EBR45)</name>
    <name type="common">Clostridium clariflavum</name>
    <dbReference type="NCBI Taxonomy" id="720554"/>
    <lineage>
        <taxon>Bacteria</taxon>
        <taxon>Bacillati</taxon>
        <taxon>Bacillota</taxon>
        <taxon>Clostridia</taxon>
        <taxon>Eubacteriales</taxon>
        <taxon>Oscillospiraceae</taxon>
        <taxon>Acetivibrio</taxon>
    </lineage>
</organism>
<gene>
    <name evidence="2" type="ordered locus">Clocl_2186</name>
</gene>
<dbReference type="OrthoDB" id="1708171at2"/>
<keyword evidence="3" id="KW-1185">Reference proteome</keyword>
<evidence type="ECO:0000313" key="3">
    <source>
        <dbReference type="Proteomes" id="UP000005435"/>
    </source>
</evidence>
<feature type="coiled-coil region" evidence="1">
    <location>
        <begin position="2"/>
        <end position="47"/>
    </location>
</feature>
<dbReference type="HOGENOM" id="CLU_065568_2_0_9"/>
<accession>G8LX88</accession>
<reference evidence="2 3" key="2">
    <citation type="journal article" date="2012" name="Stand. Genomic Sci.">
        <title>Complete Genome Sequence of Clostridium clariflavum DSM 19732.</title>
        <authorList>
            <person name="Izquierdo J.A."/>
            <person name="Goodwin L."/>
            <person name="Davenport K.W."/>
            <person name="Teshima H."/>
            <person name="Bruce D."/>
            <person name="Detter C."/>
            <person name="Tapia R."/>
            <person name="Han S."/>
            <person name="Land M."/>
            <person name="Hauser L."/>
            <person name="Jeffries C.D."/>
            <person name="Han J."/>
            <person name="Pitluck S."/>
            <person name="Nolan M."/>
            <person name="Chen A."/>
            <person name="Huntemann M."/>
            <person name="Mavromatis K."/>
            <person name="Mikhailova N."/>
            <person name="Liolios K."/>
            <person name="Woyke T."/>
            <person name="Lynd L.R."/>
        </authorList>
    </citation>
    <scope>NUCLEOTIDE SEQUENCE [LARGE SCALE GENOMIC DNA]</scope>
    <source>
        <strain evidence="3">DSM 19732 / NBRC 101661 / EBR45</strain>
    </source>
</reference>
<evidence type="ECO:0000256" key="1">
    <source>
        <dbReference type="SAM" id="Coils"/>
    </source>
</evidence>
<dbReference type="AlphaFoldDB" id="G8LX88"/>
<dbReference type="EMBL" id="CP003065">
    <property type="protein sequence ID" value="AEV68779.1"/>
    <property type="molecule type" value="Genomic_DNA"/>
</dbReference>
<dbReference type="RefSeq" id="WP_014255358.1">
    <property type="nucleotide sequence ID" value="NC_016627.1"/>
</dbReference>
<dbReference type="Gene3D" id="1.20.5.50">
    <property type="match status" value="1"/>
</dbReference>